<dbReference type="SUPFAM" id="SSF56784">
    <property type="entry name" value="HAD-like"/>
    <property type="match status" value="1"/>
</dbReference>
<comment type="caution">
    <text evidence="1">The sequence shown here is derived from an EMBL/GenBank/DDBJ whole genome shotgun (WGS) entry which is preliminary data.</text>
</comment>
<dbReference type="EMBL" id="SWFS01000184">
    <property type="protein sequence ID" value="KAA8915106.1"/>
    <property type="molecule type" value="Genomic_DNA"/>
</dbReference>
<keyword evidence="2" id="KW-1185">Reference proteome</keyword>
<dbReference type="OrthoDB" id="444127at2759"/>
<dbReference type="InterPro" id="IPR023214">
    <property type="entry name" value="HAD_sf"/>
</dbReference>
<reference evidence="1" key="1">
    <citation type="journal article" date="2019" name="G3 (Bethesda)">
        <title>Genome Assemblies of Two Rare Opportunistic Yeast Pathogens: Diutina rugosa (syn. Candida rugosa) and Trichomonascus ciferrii (syn. Candida ciferrii).</title>
        <authorList>
            <person name="Mixao V."/>
            <person name="Saus E."/>
            <person name="Hansen A.P."/>
            <person name="Lass-Florl C."/>
            <person name="Gabaldon T."/>
        </authorList>
    </citation>
    <scope>NUCLEOTIDE SEQUENCE</scope>
    <source>
        <strain evidence="1">CBS 4856</strain>
    </source>
</reference>
<dbReference type="NCBIfam" id="TIGR01549">
    <property type="entry name" value="HAD-SF-IA-v1"/>
    <property type="match status" value="1"/>
</dbReference>
<dbReference type="InterPro" id="IPR044924">
    <property type="entry name" value="HAD-SF_hydro_IA_REG-2-like_cap"/>
</dbReference>
<dbReference type="PANTHER" id="PTHR46191:SF2">
    <property type="entry name" value="HALOACID DEHALOGENASE-LIKE HYDROLASE DOMAIN-CONTAINING PROTEIN 3"/>
    <property type="match status" value="1"/>
</dbReference>
<dbReference type="GO" id="GO:0016791">
    <property type="term" value="F:phosphatase activity"/>
    <property type="evidence" value="ECO:0007669"/>
    <property type="project" value="UniProtKB-ARBA"/>
</dbReference>
<organism evidence="1 2">
    <name type="scientific">Trichomonascus ciferrii</name>
    <dbReference type="NCBI Taxonomy" id="44093"/>
    <lineage>
        <taxon>Eukaryota</taxon>
        <taxon>Fungi</taxon>
        <taxon>Dikarya</taxon>
        <taxon>Ascomycota</taxon>
        <taxon>Saccharomycotina</taxon>
        <taxon>Dipodascomycetes</taxon>
        <taxon>Dipodascales</taxon>
        <taxon>Trichomonascaceae</taxon>
        <taxon>Trichomonascus</taxon>
        <taxon>Trichomonascus ciferrii complex</taxon>
    </lineage>
</organism>
<dbReference type="SFLD" id="SFLDS00003">
    <property type="entry name" value="Haloacid_Dehalogenase"/>
    <property type="match status" value="1"/>
</dbReference>
<dbReference type="PANTHER" id="PTHR46191">
    <property type="match status" value="1"/>
</dbReference>
<dbReference type="InterPro" id="IPR036412">
    <property type="entry name" value="HAD-like_sf"/>
</dbReference>
<proteinExistence type="predicted"/>
<dbReference type="InterPro" id="IPR006439">
    <property type="entry name" value="HAD-SF_hydro_IA"/>
</dbReference>
<dbReference type="VEuPathDB" id="FungiDB:TRICI_002715"/>
<dbReference type="InterPro" id="IPR011949">
    <property type="entry name" value="HAD-SF_hydro_IA_REG-2-like"/>
</dbReference>
<dbReference type="PRINTS" id="PR00413">
    <property type="entry name" value="HADHALOGNASE"/>
</dbReference>
<evidence type="ECO:0000313" key="2">
    <source>
        <dbReference type="Proteomes" id="UP000761534"/>
    </source>
</evidence>
<dbReference type="AlphaFoldDB" id="A0A642V5P8"/>
<sequence>MKLPRLVRPRLITFDAFGTLYTPKGSAGQQYSEIAARYGVNVSTEEAADRFKNAYKRMMADYPNYGKKQELAVADWWKKLVRLVFADKNLSEQAVSTLYNHFHTKEAYHFFPDAYSVLHDLANRGFNVGILSNSDSTMRLTMEDMGIEQLFGPSHVCLSYETGYEKPSAEAFQAAQRQMLLEDNTDTSNCWHVGDDIKKDLEGALNAGWNAILVDREGDHFQDALLLSSHNSNAFLSDNVIVNQTESGSTIYLTDLSYISSLFQ</sequence>
<dbReference type="NCBIfam" id="TIGR02252">
    <property type="entry name" value="DREG-2"/>
    <property type="match status" value="1"/>
</dbReference>
<dbReference type="Pfam" id="PF00702">
    <property type="entry name" value="Hydrolase"/>
    <property type="match status" value="1"/>
</dbReference>
<dbReference type="Proteomes" id="UP000761534">
    <property type="component" value="Unassembled WGS sequence"/>
</dbReference>
<dbReference type="SFLD" id="SFLDG01129">
    <property type="entry name" value="C1.5:_HAD__Beta-PGM__Phosphata"/>
    <property type="match status" value="1"/>
</dbReference>
<dbReference type="Gene3D" id="1.10.150.720">
    <property type="entry name" value="Haloacid dehalogenase-like hydrolase"/>
    <property type="match status" value="1"/>
</dbReference>
<evidence type="ECO:0008006" key="3">
    <source>
        <dbReference type="Google" id="ProtNLM"/>
    </source>
</evidence>
<dbReference type="Gene3D" id="3.40.50.1000">
    <property type="entry name" value="HAD superfamily/HAD-like"/>
    <property type="match status" value="1"/>
</dbReference>
<dbReference type="GO" id="GO:0005634">
    <property type="term" value="C:nucleus"/>
    <property type="evidence" value="ECO:0007669"/>
    <property type="project" value="TreeGrafter"/>
</dbReference>
<gene>
    <name evidence="1" type="ORF">TRICI_002715</name>
</gene>
<accession>A0A642V5P8</accession>
<evidence type="ECO:0000313" key="1">
    <source>
        <dbReference type="EMBL" id="KAA8915106.1"/>
    </source>
</evidence>
<dbReference type="InterPro" id="IPR051828">
    <property type="entry name" value="HAD-like_hydrolase_domain"/>
</dbReference>
<protein>
    <recommendedName>
        <fullName evidence="3">Haloacid dehalogenase-like hydrolase domain-containing protein 3</fullName>
    </recommendedName>
</protein>
<name>A0A642V5P8_9ASCO</name>